<evidence type="ECO:0000313" key="2">
    <source>
        <dbReference type="EMBL" id="JAP68099.1"/>
    </source>
</evidence>
<organism evidence="2">
    <name type="scientific">Hyalomma excavatum</name>
    <dbReference type="NCBI Taxonomy" id="257692"/>
    <lineage>
        <taxon>Eukaryota</taxon>
        <taxon>Metazoa</taxon>
        <taxon>Ecdysozoa</taxon>
        <taxon>Arthropoda</taxon>
        <taxon>Chelicerata</taxon>
        <taxon>Arachnida</taxon>
        <taxon>Acari</taxon>
        <taxon>Parasitiformes</taxon>
        <taxon>Ixodida</taxon>
        <taxon>Ixodoidea</taxon>
        <taxon>Ixodidae</taxon>
        <taxon>Hyalomminae</taxon>
        <taxon>Hyalomma</taxon>
    </lineage>
</organism>
<sequence length="175" mass="20185">MRPRASLNNEISTRGRWYQNPLFKRYWNHYQYTLTWFQHHQQLLRAATAQSAALNYCDVTMMPLQACQPCSHEVSALQASQTAQDGDFEMPVTEELIAFFEHSARHRKSLGNSRDKQEHQWPQAATPASCRRHVQLYGPAAAASVRGMETAMQLSFEHFTDSQQPKPWPNIPLKL</sequence>
<dbReference type="InterPro" id="IPR034754">
    <property type="entry name" value="GEMIN8"/>
</dbReference>
<feature type="region of interest" description="Disordered" evidence="1">
    <location>
        <begin position="108"/>
        <end position="127"/>
    </location>
</feature>
<name>A0A131XLZ5_9ACAR</name>
<reference evidence="2" key="1">
    <citation type="journal article" date="2017" name="Ticks Tick Borne Dis.">
        <title>An insight into the sialome of Hyalomma excavatum.</title>
        <authorList>
            <person name="Ribeiro J.M."/>
            <person name="Slovak M."/>
            <person name="Francischetti I.M."/>
        </authorList>
    </citation>
    <scope>NUCLEOTIDE SEQUENCE</scope>
    <source>
        <strain evidence="2">Samish</strain>
        <tissue evidence="2">Salivary glands</tissue>
    </source>
</reference>
<dbReference type="AlphaFoldDB" id="A0A131XLZ5"/>
<proteinExistence type="evidence at transcript level"/>
<dbReference type="GO" id="GO:0000387">
    <property type="term" value="P:spliceosomal snRNP assembly"/>
    <property type="evidence" value="ECO:0007669"/>
    <property type="project" value="InterPro"/>
</dbReference>
<dbReference type="EMBL" id="GEFH01000482">
    <property type="protein sequence ID" value="JAP68099.1"/>
    <property type="molecule type" value="mRNA"/>
</dbReference>
<evidence type="ECO:0008006" key="3">
    <source>
        <dbReference type="Google" id="ProtNLM"/>
    </source>
</evidence>
<dbReference type="PANTHER" id="PTHR16238:SF7">
    <property type="entry name" value="GEM-ASSOCIATED PROTEIN 8"/>
    <property type="match status" value="1"/>
</dbReference>
<evidence type="ECO:0000256" key="1">
    <source>
        <dbReference type="SAM" id="MobiDB-lite"/>
    </source>
</evidence>
<dbReference type="GO" id="GO:0032797">
    <property type="term" value="C:SMN complex"/>
    <property type="evidence" value="ECO:0007669"/>
    <property type="project" value="InterPro"/>
</dbReference>
<dbReference type="PANTHER" id="PTHR16238">
    <property type="entry name" value="GEM-ASSOCIATED PROTEIN 8"/>
    <property type="match status" value="1"/>
</dbReference>
<dbReference type="Pfam" id="PF15348">
    <property type="entry name" value="GEMIN8"/>
    <property type="match status" value="1"/>
</dbReference>
<protein>
    <recommendedName>
        <fullName evidence="3">Gem-associated protein 8</fullName>
    </recommendedName>
</protein>
<accession>A0A131XLZ5</accession>